<dbReference type="KEGG" id="nah:F5544_17425"/>
<dbReference type="RefSeq" id="WP_342760420.1">
    <property type="nucleotide sequence ID" value="NZ_CP046172.1"/>
</dbReference>
<dbReference type="InterPro" id="IPR001647">
    <property type="entry name" value="HTH_TetR"/>
</dbReference>
<dbReference type="AlphaFoldDB" id="A0A6G9YDQ9"/>
<evidence type="ECO:0000256" key="1">
    <source>
        <dbReference type="ARBA" id="ARBA00023125"/>
    </source>
</evidence>
<keyword evidence="1 2" id="KW-0238">DNA-binding</keyword>
<protein>
    <submittedName>
        <fullName evidence="4">TetR family transcriptional regulator</fullName>
    </submittedName>
</protein>
<dbReference type="Proteomes" id="UP000503540">
    <property type="component" value="Chromosome"/>
</dbReference>
<dbReference type="InterPro" id="IPR050109">
    <property type="entry name" value="HTH-type_TetR-like_transc_reg"/>
</dbReference>
<proteinExistence type="predicted"/>
<feature type="DNA-binding region" description="H-T-H motif" evidence="2">
    <location>
        <begin position="32"/>
        <end position="51"/>
    </location>
</feature>
<evidence type="ECO:0000256" key="2">
    <source>
        <dbReference type="PROSITE-ProRule" id="PRU00335"/>
    </source>
</evidence>
<feature type="domain" description="HTH tetR-type" evidence="3">
    <location>
        <begin position="9"/>
        <end position="69"/>
    </location>
</feature>
<accession>A0A6G9YDQ9</accession>
<dbReference type="Gene3D" id="1.10.357.10">
    <property type="entry name" value="Tetracycline Repressor, domain 2"/>
    <property type="match status" value="1"/>
</dbReference>
<gene>
    <name evidence="4" type="ORF">F5544_17425</name>
</gene>
<evidence type="ECO:0000313" key="5">
    <source>
        <dbReference type="Proteomes" id="UP000503540"/>
    </source>
</evidence>
<dbReference type="PROSITE" id="PS50977">
    <property type="entry name" value="HTH_TETR_2"/>
    <property type="match status" value="1"/>
</dbReference>
<sequence length="194" mass="22044">MVRRRMSPEQRRGQLLDIGAALFAEMPYEDVLMEEVAERAGVTRGLMYHYFPTKRDFYAAVFRRASDRLLSSTELDDDRSFEEIFASGLDAHIQYFVDHPREALSVNRGALSGDPVIQAIIAEELTTVGQRILDKLGLQSHARELAAVAIHGWLVFVRAVCVEWIESRTITRDELTALCMRAFRGAMEPVLGEW</sequence>
<dbReference type="SUPFAM" id="SSF46689">
    <property type="entry name" value="Homeodomain-like"/>
    <property type="match status" value="1"/>
</dbReference>
<dbReference type="GO" id="GO:0003700">
    <property type="term" value="F:DNA-binding transcription factor activity"/>
    <property type="evidence" value="ECO:0007669"/>
    <property type="project" value="TreeGrafter"/>
</dbReference>
<keyword evidence="5" id="KW-1185">Reference proteome</keyword>
<dbReference type="PANTHER" id="PTHR30055:SF174">
    <property type="entry name" value="TRANSCRIPTIONAL REGULATORY PROTEIN (PROBABLY TETR-FAMILY)-RELATED"/>
    <property type="match status" value="1"/>
</dbReference>
<reference evidence="4 5" key="1">
    <citation type="journal article" date="2019" name="ACS Chem. Biol.">
        <title>Identification and Mobilization of a Cryptic Antibiotic Biosynthesis Gene Locus from a Human-Pathogenic Nocardia Isolate.</title>
        <authorList>
            <person name="Herisse M."/>
            <person name="Ishida K."/>
            <person name="Porter J.L."/>
            <person name="Howden B."/>
            <person name="Hertweck C."/>
            <person name="Stinear T.P."/>
            <person name="Pidot S.J."/>
        </authorList>
    </citation>
    <scope>NUCLEOTIDE SEQUENCE [LARGE SCALE GENOMIC DNA]</scope>
    <source>
        <strain evidence="4 5">AUSMDU00012717</strain>
    </source>
</reference>
<dbReference type="Pfam" id="PF00440">
    <property type="entry name" value="TetR_N"/>
    <property type="match status" value="1"/>
</dbReference>
<dbReference type="GO" id="GO:0000976">
    <property type="term" value="F:transcription cis-regulatory region binding"/>
    <property type="evidence" value="ECO:0007669"/>
    <property type="project" value="TreeGrafter"/>
</dbReference>
<dbReference type="PANTHER" id="PTHR30055">
    <property type="entry name" value="HTH-TYPE TRANSCRIPTIONAL REGULATOR RUTR"/>
    <property type="match status" value="1"/>
</dbReference>
<dbReference type="PRINTS" id="PR00455">
    <property type="entry name" value="HTHTETR"/>
</dbReference>
<dbReference type="InterPro" id="IPR009057">
    <property type="entry name" value="Homeodomain-like_sf"/>
</dbReference>
<evidence type="ECO:0000259" key="3">
    <source>
        <dbReference type="PROSITE" id="PS50977"/>
    </source>
</evidence>
<organism evidence="4 5">
    <name type="scientific">Nocardia arthritidis</name>
    <dbReference type="NCBI Taxonomy" id="228602"/>
    <lineage>
        <taxon>Bacteria</taxon>
        <taxon>Bacillati</taxon>
        <taxon>Actinomycetota</taxon>
        <taxon>Actinomycetes</taxon>
        <taxon>Mycobacteriales</taxon>
        <taxon>Nocardiaceae</taxon>
        <taxon>Nocardia</taxon>
    </lineage>
</organism>
<name>A0A6G9YDQ9_9NOCA</name>
<evidence type="ECO:0000313" key="4">
    <source>
        <dbReference type="EMBL" id="QIS11361.1"/>
    </source>
</evidence>
<dbReference type="EMBL" id="CP046172">
    <property type="protein sequence ID" value="QIS11361.1"/>
    <property type="molecule type" value="Genomic_DNA"/>
</dbReference>